<dbReference type="GO" id="GO:0046872">
    <property type="term" value="F:metal ion binding"/>
    <property type="evidence" value="ECO:0007669"/>
    <property type="project" value="UniProtKB-KW"/>
</dbReference>
<reference evidence="15" key="1">
    <citation type="submission" date="2018-02" db="EMBL/GenBank/DDBJ databases">
        <authorList>
            <person name="Hausmann B."/>
        </authorList>
    </citation>
    <scope>NUCLEOTIDE SEQUENCE [LARGE SCALE GENOMIC DNA]</scope>
    <source>
        <strain evidence="15">Peat soil MAG SbA1</strain>
    </source>
</reference>
<evidence type="ECO:0000259" key="13">
    <source>
        <dbReference type="SMART" id="SM00986"/>
    </source>
</evidence>
<dbReference type="Proteomes" id="UP000238701">
    <property type="component" value="Unassembled WGS sequence"/>
</dbReference>
<keyword evidence="7" id="KW-0227">DNA damage</keyword>
<dbReference type="SUPFAM" id="SSF52141">
    <property type="entry name" value="Uracil-DNA glycosylase-like"/>
    <property type="match status" value="1"/>
</dbReference>
<evidence type="ECO:0000256" key="3">
    <source>
        <dbReference type="ARBA" id="ARBA00012030"/>
    </source>
</evidence>
<dbReference type="AlphaFoldDB" id="A0A2U3JV76"/>
<protein>
    <recommendedName>
        <fullName evidence="4">Type-4 uracil-DNA glycosylase</fullName>
        <ecNumber evidence="3">3.2.2.27</ecNumber>
    </recommendedName>
</protein>
<name>A0A2U3JV76_9BACT</name>
<feature type="region of interest" description="Disordered" evidence="12">
    <location>
        <begin position="40"/>
        <end position="64"/>
    </location>
</feature>
<dbReference type="NCBIfam" id="TIGR00758">
    <property type="entry name" value="UDG_fam4"/>
    <property type="match status" value="1"/>
</dbReference>
<evidence type="ECO:0000313" key="15">
    <source>
        <dbReference type="Proteomes" id="UP000238701"/>
    </source>
</evidence>
<keyword evidence="10" id="KW-0411">Iron-sulfur</keyword>
<keyword evidence="6" id="KW-0479">Metal-binding</keyword>
<evidence type="ECO:0000256" key="9">
    <source>
        <dbReference type="ARBA" id="ARBA00023004"/>
    </source>
</evidence>
<comment type="catalytic activity">
    <reaction evidence="1">
        <text>Hydrolyzes single-stranded DNA or mismatched double-stranded DNA and polynucleotides, releasing free uracil.</text>
        <dbReference type="EC" id="3.2.2.27"/>
    </reaction>
</comment>
<proteinExistence type="inferred from homology"/>
<accession>A0A2U3JV76</accession>
<evidence type="ECO:0000256" key="1">
    <source>
        <dbReference type="ARBA" id="ARBA00001400"/>
    </source>
</evidence>
<evidence type="ECO:0000256" key="4">
    <source>
        <dbReference type="ARBA" id="ARBA00019403"/>
    </source>
</evidence>
<keyword evidence="9" id="KW-0408">Iron</keyword>
<evidence type="ECO:0000313" key="14">
    <source>
        <dbReference type="EMBL" id="SPF31302.1"/>
    </source>
</evidence>
<evidence type="ECO:0000256" key="5">
    <source>
        <dbReference type="ARBA" id="ARBA00022485"/>
    </source>
</evidence>
<dbReference type="GO" id="GO:0051539">
    <property type="term" value="F:4 iron, 4 sulfur cluster binding"/>
    <property type="evidence" value="ECO:0007669"/>
    <property type="project" value="UniProtKB-KW"/>
</dbReference>
<evidence type="ECO:0000256" key="12">
    <source>
        <dbReference type="SAM" id="MobiDB-lite"/>
    </source>
</evidence>
<dbReference type="InterPro" id="IPR051536">
    <property type="entry name" value="UDG_Type-4/5"/>
</dbReference>
<dbReference type="Pfam" id="PF03167">
    <property type="entry name" value="UDG"/>
    <property type="match status" value="1"/>
</dbReference>
<dbReference type="SMART" id="SM00987">
    <property type="entry name" value="UreE_C"/>
    <property type="match status" value="1"/>
</dbReference>
<keyword evidence="11" id="KW-0234">DNA repair</keyword>
<sequence>MAHVLDPDLRRAFADRLRYYHELGIYDFYRRESQVAERAAGAPDAFETTESTLPASSQPELREKMAARKSAVVATVAEENIFDVLTPKPEYGVADHKAALKLIREDLGDCTRCKLHQQGRKQIVFGVGNPRAELMFVGEGPGADEDAQGEPFVGRAGQLLNNMIKAMGLRREEVYIANVVKCRPPGNRTPERDECETCSPFLMRQIAVIKPKVVVALGAVAAKNLLAFNAPMAELRGRFYDFMPAGARSSDPSWQGARLAVTYHPAFLLRDPRQKGEAWKDLQMVMKYLGLEPPTKVAE</sequence>
<feature type="compositionally biased region" description="Polar residues" evidence="12">
    <location>
        <begin position="48"/>
        <end position="59"/>
    </location>
</feature>
<dbReference type="EC" id="3.2.2.27" evidence="3"/>
<dbReference type="EMBL" id="OMOD01000001">
    <property type="protein sequence ID" value="SPF31302.1"/>
    <property type="molecule type" value="Genomic_DNA"/>
</dbReference>
<dbReference type="InterPro" id="IPR036895">
    <property type="entry name" value="Uracil-DNA_glycosylase-like_sf"/>
</dbReference>
<evidence type="ECO:0000256" key="7">
    <source>
        <dbReference type="ARBA" id="ARBA00022763"/>
    </source>
</evidence>
<evidence type="ECO:0000256" key="11">
    <source>
        <dbReference type="ARBA" id="ARBA00023204"/>
    </source>
</evidence>
<dbReference type="PANTHER" id="PTHR33693">
    <property type="entry name" value="TYPE-5 URACIL-DNA GLYCOSYLASE"/>
    <property type="match status" value="1"/>
</dbReference>
<evidence type="ECO:0000256" key="2">
    <source>
        <dbReference type="ARBA" id="ARBA00006521"/>
    </source>
</evidence>
<dbReference type="GO" id="GO:0006281">
    <property type="term" value="P:DNA repair"/>
    <property type="evidence" value="ECO:0007669"/>
    <property type="project" value="UniProtKB-KW"/>
</dbReference>
<keyword evidence="8" id="KW-0378">Hydrolase</keyword>
<feature type="domain" description="Uracil-DNA glycosylase-like" evidence="13">
    <location>
        <begin position="125"/>
        <end position="283"/>
    </location>
</feature>
<evidence type="ECO:0000256" key="8">
    <source>
        <dbReference type="ARBA" id="ARBA00022801"/>
    </source>
</evidence>
<dbReference type="Gene3D" id="3.40.470.10">
    <property type="entry name" value="Uracil-DNA glycosylase-like domain"/>
    <property type="match status" value="1"/>
</dbReference>
<dbReference type="InterPro" id="IPR005273">
    <property type="entry name" value="Ura-DNA_glyco_family4"/>
</dbReference>
<dbReference type="CDD" id="cd10030">
    <property type="entry name" value="UDG-F4_TTUDGA_SPO1dp_like"/>
    <property type="match status" value="1"/>
</dbReference>
<dbReference type="GO" id="GO:0004844">
    <property type="term" value="F:uracil DNA N-glycosylase activity"/>
    <property type="evidence" value="ECO:0007669"/>
    <property type="project" value="UniProtKB-EC"/>
</dbReference>
<dbReference type="SMART" id="SM00986">
    <property type="entry name" value="UDG"/>
    <property type="match status" value="1"/>
</dbReference>
<keyword evidence="5" id="KW-0004">4Fe-4S</keyword>
<evidence type="ECO:0000256" key="6">
    <source>
        <dbReference type="ARBA" id="ARBA00022723"/>
    </source>
</evidence>
<gene>
    <name evidence="14" type="ORF">SBA1_10024</name>
</gene>
<evidence type="ECO:0000256" key="10">
    <source>
        <dbReference type="ARBA" id="ARBA00023014"/>
    </source>
</evidence>
<dbReference type="PANTHER" id="PTHR33693:SF1">
    <property type="entry name" value="TYPE-4 URACIL-DNA GLYCOSYLASE"/>
    <property type="match status" value="1"/>
</dbReference>
<organism evidence="14 15">
    <name type="scientific">Candidatus Sulfotelmatobacter kueseliae</name>
    <dbReference type="NCBI Taxonomy" id="2042962"/>
    <lineage>
        <taxon>Bacteria</taxon>
        <taxon>Pseudomonadati</taxon>
        <taxon>Acidobacteriota</taxon>
        <taxon>Terriglobia</taxon>
        <taxon>Terriglobales</taxon>
        <taxon>Candidatus Korobacteraceae</taxon>
        <taxon>Candidatus Sulfotelmatobacter</taxon>
    </lineage>
</organism>
<dbReference type="OrthoDB" id="5290748at2"/>
<dbReference type="InterPro" id="IPR005122">
    <property type="entry name" value="Uracil-DNA_glycosylase-like"/>
</dbReference>
<comment type="similarity">
    <text evidence="2">Belongs to the uracil-DNA glycosylase (UDG) superfamily. Type 4 (UDGa) family.</text>
</comment>